<evidence type="ECO:0000313" key="1">
    <source>
        <dbReference type="Proteomes" id="UP000887560"/>
    </source>
</evidence>
<dbReference type="AlphaFoldDB" id="A0A915NYT4"/>
<evidence type="ECO:0000313" key="2">
    <source>
        <dbReference type="WBParaSite" id="scf7180000421440.g6934"/>
    </source>
</evidence>
<dbReference type="Proteomes" id="UP000887560">
    <property type="component" value="Unplaced"/>
</dbReference>
<reference evidence="2" key="1">
    <citation type="submission" date="2022-11" db="UniProtKB">
        <authorList>
            <consortium name="WormBaseParasite"/>
        </authorList>
    </citation>
    <scope>IDENTIFICATION</scope>
</reference>
<organism evidence="1 2">
    <name type="scientific">Meloidogyne floridensis</name>
    <dbReference type="NCBI Taxonomy" id="298350"/>
    <lineage>
        <taxon>Eukaryota</taxon>
        <taxon>Metazoa</taxon>
        <taxon>Ecdysozoa</taxon>
        <taxon>Nematoda</taxon>
        <taxon>Chromadorea</taxon>
        <taxon>Rhabditida</taxon>
        <taxon>Tylenchina</taxon>
        <taxon>Tylenchomorpha</taxon>
        <taxon>Tylenchoidea</taxon>
        <taxon>Meloidogynidae</taxon>
        <taxon>Meloidogyninae</taxon>
        <taxon>Meloidogyne</taxon>
    </lineage>
</organism>
<name>A0A915NYT4_9BILA</name>
<sequence length="371" mass="41610">MKYSARILGFIIIAFSPKTGQTVKALLPIKIINVDEHLPYFPHSLSPTSSKLTIYWPDSVNISSDGEFPLGSVEALDEDAEPYNLIEYKILKKCSHLSNLFVDAENSTPLLRVDKQSGELLATGKFPKNNNYSSINICILASPPKEEQEQQQDNQEENYPSESIINIQLLPESSSPEYSLKNNLKVPKTILLQNNSHLILEHKLAKLQKIPLNINEEEENLNKIKTNLFEINSVLFTPYGKNISGTQRIGNIEPIKSLIAVDPSTTKLRFDPAVLGALGDGFYKIGTFVCFHLFSTTDSIINLNKTIQLISTNIPGEKTNEQLANFYEKNSVINIEPCIDQHSFHSSNSVQLSSRSKEWLFWCCIAGILLL</sequence>
<accession>A0A915NYT4</accession>
<proteinExistence type="predicted"/>
<dbReference type="WBParaSite" id="scf7180000421440.g6934">
    <property type="protein sequence ID" value="scf7180000421440.g6934"/>
    <property type="gene ID" value="scf7180000421440.g6934"/>
</dbReference>
<protein>
    <submittedName>
        <fullName evidence="2">Uncharacterized protein</fullName>
    </submittedName>
</protein>
<keyword evidence="1" id="KW-1185">Reference proteome</keyword>